<dbReference type="KEGG" id="mcad:Pan265_28340"/>
<dbReference type="RefSeq" id="WP_236254485.1">
    <property type="nucleotide sequence ID" value="NZ_CP036280.1"/>
</dbReference>
<accession>A0A518C148</accession>
<dbReference type="Proteomes" id="UP000320386">
    <property type="component" value="Chromosome"/>
</dbReference>
<dbReference type="AlphaFoldDB" id="A0A518C148"/>
<reference evidence="1 2" key="1">
    <citation type="submission" date="2019-02" db="EMBL/GenBank/DDBJ databases">
        <title>Deep-cultivation of Planctomycetes and their phenomic and genomic characterization uncovers novel biology.</title>
        <authorList>
            <person name="Wiegand S."/>
            <person name="Jogler M."/>
            <person name="Boedeker C."/>
            <person name="Pinto D."/>
            <person name="Vollmers J."/>
            <person name="Rivas-Marin E."/>
            <person name="Kohn T."/>
            <person name="Peeters S.H."/>
            <person name="Heuer A."/>
            <person name="Rast P."/>
            <person name="Oberbeckmann S."/>
            <person name="Bunk B."/>
            <person name="Jeske O."/>
            <person name="Meyerdierks A."/>
            <person name="Storesund J.E."/>
            <person name="Kallscheuer N."/>
            <person name="Luecker S."/>
            <person name="Lage O.M."/>
            <person name="Pohl T."/>
            <person name="Merkel B.J."/>
            <person name="Hornburger P."/>
            <person name="Mueller R.-W."/>
            <person name="Bruemmer F."/>
            <person name="Labrenz M."/>
            <person name="Spormann A.M."/>
            <person name="Op den Camp H."/>
            <person name="Overmann J."/>
            <person name="Amann R."/>
            <person name="Jetten M.S.M."/>
            <person name="Mascher T."/>
            <person name="Medema M.H."/>
            <person name="Devos D.P."/>
            <person name="Kaster A.-K."/>
            <person name="Ovreas L."/>
            <person name="Rohde M."/>
            <person name="Galperin M.Y."/>
            <person name="Jogler C."/>
        </authorList>
    </citation>
    <scope>NUCLEOTIDE SEQUENCE [LARGE SCALE GENOMIC DNA]</scope>
    <source>
        <strain evidence="1 2">Pan265</strain>
    </source>
</reference>
<evidence type="ECO:0000313" key="2">
    <source>
        <dbReference type="Proteomes" id="UP000320386"/>
    </source>
</evidence>
<gene>
    <name evidence="1" type="ORF">Pan265_28340</name>
</gene>
<dbReference type="EMBL" id="CP036280">
    <property type="protein sequence ID" value="QDU72957.1"/>
    <property type="molecule type" value="Genomic_DNA"/>
</dbReference>
<proteinExistence type="predicted"/>
<keyword evidence="2" id="KW-1185">Reference proteome</keyword>
<sequence length="50" mass="5096">MLSAPRPGPLTAADIHENLRDTGTGIAMVRRPDHLAGFANGCCGTTGCGD</sequence>
<name>A0A518C148_9BACT</name>
<evidence type="ECO:0000313" key="1">
    <source>
        <dbReference type="EMBL" id="QDU72957.1"/>
    </source>
</evidence>
<protein>
    <submittedName>
        <fullName evidence="1">Uncharacterized protein</fullName>
    </submittedName>
</protein>
<organism evidence="1 2">
    <name type="scientific">Mucisphaera calidilacus</name>
    <dbReference type="NCBI Taxonomy" id="2527982"/>
    <lineage>
        <taxon>Bacteria</taxon>
        <taxon>Pseudomonadati</taxon>
        <taxon>Planctomycetota</taxon>
        <taxon>Phycisphaerae</taxon>
        <taxon>Phycisphaerales</taxon>
        <taxon>Phycisphaeraceae</taxon>
        <taxon>Mucisphaera</taxon>
    </lineage>
</organism>